<sequence length="110" mass="12267">MKALTFLMAFWSSFTIADECASWGCISKIEQLYVSTSGDIYVSTPFNEKLANCTPVSDVYFTLNPSSSNASQVYSALLSAYMSDKRIQMRVVEGHPRCELEYVLLNAANK</sequence>
<name>A0A177Y0Z9_9VIBR</name>
<evidence type="ECO:0000313" key="3">
    <source>
        <dbReference type="EMBL" id="OAJ94539.1"/>
    </source>
</evidence>
<feature type="signal peptide" evidence="1">
    <location>
        <begin position="1"/>
        <end position="17"/>
    </location>
</feature>
<proteinExistence type="predicted"/>
<organism evidence="3 4">
    <name type="scientific">Vibrio bivalvicida</name>
    <dbReference type="NCBI Taxonomy" id="1276888"/>
    <lineage>
        <taxon>Bacteria</taxon>
        <taxon>Pseudomonadati</taxon>
        <taxon>Pseudomonadota</taxon>
        <taxon>Gammaproteobacteria</taxon>
        <taxon>Vibrionales</taxon>
        <taxon>Vibrionaceae</taxon>
        <taxon>Vibrio</taxon>
        <taxon>Vibrio oreintalis group</taxon>
    </lineage>
</organism>
<evidence type="ECO:0000313" key="2">
    <source>
        <dbReference type="EMBL" id="MEZ8208686.1"/>
    </source>
</evidence>
<keyword evidence="1" id="KW-0732">Signal</keyword>
<comment type="caution">
    <text evidence="3">The sequence shown here is derived from an EMBL/GenBank/DDBJ whole genome shotgun (WGS) entry which is preliminary data.</text>
</comment>
<accession>A0A177Y0Z9</accession>
<dbReference type="AlphaFoldDB" id="A0A177Y0Z9"/>
<feature type="chain" id="PRO_5008079376" evidence="1">
    <location>
        <begin position="18"/>
        <end position="110"/>
    </location>
</feature>
<protein>
    <submittedName>
        <fullName evidence="3">Uncharacterized protein</fullName>
    </submittedName>
</protein>
<gene>
    <name evidence="2" type="ORF">ACED39_07845</name>
    <name evidence="3" type="ORF">APB76_09475</name>
</gene>
<evidence type="ECO:0000313" key="4">
    <source>
        <dbReference type="Proteomes" id="UP000078406"/>
    </source>
</evidence>
<reference evidence="2 5" key="2">
    <citation type="submission" date="2024-06" db="EMBL/GenBank/DDBJ databases">
        <authorList>
            <person name="Steensen K."/>
            <person name="Seneca J."/>
            <person name="Bartlau N."/>
            <person name="Yu A.X."/>
            <person name="Polz M.F."/>
        </authorList>
    </citation>
    <scope>NUCLEOTIDE SEQUENCE [LARGE SCALE GENOMIC DNA]</scope>
    <source>
        <strain evidence="2 5">1F146</strain>
    </source>
</reference>
<keyword evidence="5" id="KW-1185">Reference proteome</keyword>
<dbReference type="EMBL" id="JBGOOS010000008">
    <property type="protein sequence ID" value="MEZ8208686.1"/>
    <property type="molecule type" value="Genomic_DNA"/>
</dbReference>
<dbReference type="Proteomes" id="UP000078406">
    <property type="component" value="Unassembled WGS sequence"/>
</dbReference>
<reference evidence="3 4" key="1">
    <citation type="journal article" date="2016" name="Syst. Appl. Microbiol.">
        <title>Vibrio bivalvicida sp. nov., a novel larval pathogen for bivalve molluscs reared in a hatchery.</title>
        <authorList>
            <person name="Dubert J."/>
            <person name="Romalde J.L."/>
            <person name="Prado S."/>
            <person name="Barja J.L."/>
        </authorList>
    </citation>
    <scope>NUCLEOTIDE SEQUENCE [LARGE SCALE GENOMIC DNA]</scope>
    <source>
        <strain evidence="3 4">605</strain>
    </source>
</reference>
<dbReference type="EMBL" id="LLEI02000024">
    <property type="protein sequence ID" value="OAJ94539.1"/>
    <property type="molecule type" value="Genomic_DNA"/>
</dbReference>
<evidence type="ECO:0000256" key="1">
    <source>
        <dbReference type="SAM" id="SignalP"/>
    </source>
</evidence>
<dbReference type="Proteomes" id="UP001569151">
    <property type="component" value="Unassembled WGS sequence"/>
</dbReference>
<dbReference type="RefSeq" id="WP_049844251.1">
    <property type="nucleotide sequence ID" value="NZ_JBGOOF010000010.1"/>
</dbReference>
<evidence type="ECO:0000313" key="5">
    <source>
        <dbReference type="Proteomes" id="UP001569151"/>
    </source>
</evidence>